<keyword evidence="4" id="KW-1185">Reference proteome</keyword>
<dbReference type="InterPro" id="IPR043129">
    <property type="entry name" value="ATPase_NBD"/>
</dbReference>
<dbReference type="Proteomes" id="UP000647587">
    <property type="component" value="Unassembled WGS sequence"/>
</dbReference>
<dbReference type="Pfam" id="PF00480">
    <property type="entry name" value="ROK"/>
    <property type="match status" value="1"/>
</dbReference>
<evidence type="ECO:0000256" key="1">
    <source>
        <dbReference type="ARBA" id="ARBA00006479"/>
    </source>
</evidence>
<dbReference type="Gene3D" id="3.30.420.40">
    <property type="match status" value="2"/>
</dbReference>
<accession>A0ABQ2EVA7</accession>
<dbReference type="PANTHER" id="PTHR18964">
    <property type="entry name" value="ROK (REPRESSOR, ORF, KINASE) FAMILY"/>
    <property type="match status" value="1"/>
</dbReference>
<organism evidence="3 4">
    <name type="scientific">Deinococcus malanensis</name>
    <dbReference type="NCBI Taxonomy" id="1706855"/>
    <lineage>
        <taxon>Bacteria</taxon>
        <taxon>Thermotogati</taxon>
        <taxon>Deinococcota</taxon>
        <taxon>Deinococci</taxon>
        <taxon>Deinococcales</taxon>
        <taxon>Deinococcaceae</taxon>
        <taxon>Deinococcus</taxon>
    </lineage>
</organism>
<sequence length="400" mass="42209">MATTFKEYRAGDLGFLKQLNRAAVIDVIRHEPGVSRSEIAARAGLTKPTVSAVVQELLDHGWLAEGELQQGGGGRPGRALHLNEHTHALIGAEVGVHGLRAVACTLNGTIIHALSSTSAPGTPAATSEQLANLITQLLRAPQVTGRSLLGLGVAVPGPVAFTEARVLSAPNLGWRDVPFLDLLRPHLHDLDGPWLLENEAKAAAFGEFFFHKYNAPDSLAYISLGTGIGSGFIQSGSPPSILRGAHGLASEIGHTVLQPGGPYCHCGNRGCAETLTSSWSIRAALNISEDLPLADALVPRLNEPAVHLTLKRAGEALGMLLLNVHHTFNPAKIVIGGSLTRLGEPLLQPALDYFGTHHNRLLSAQREVPIRVIPDSLFLPARGAAAQVLANVVHTTGAIQ</sequence>
<evidence type="ECO:0000313" key="4">
    <source>
        <dbReference type="Proteomes" id="UP000647587"/>
    </source>
</evidence>
<dbReference type="InterPro" id="IPR000600">
    <property type="entry name" value="ROK"/>
</dbReference>
<dbReference type="InterPro" id="IPR036388">
    <property type="entry name" value="WH-like_DNA-bd_sf"/>
</dbReference>
<dbReference type="SUPFAM" id="SSF53067">
    <property type="entry name" value="Actin-like ATPase domain"/>
    <property type="match status" value="1"/>
</dbReference>
<dbReference type="Pfam" id="PF12802">
    <property type="entry name" value="MarR_2"/>
    <property type="match status" value="1"/>
</dbReference>
<dbReference type="InterPro" id="IPR036390">
    <property type="entry name" value="WH_DNA-bd_sf"/>
</dbReference>
<evidence type="ECO:0000313" key="3">
    <source>
        <dbReference type="EMBL" id="GGK26320.1"/>
    </source>
</evidence>
<name>A0ABQ2EVA7_9DEIO</name>
<dbReference type="PANTHER" id="PTHR18964:SF149">
    <property type="entry name" value="BIFUNCTIONAL UDP-N-ACETYLGLUCOSAMINE 2-EPIMERASE_N-ACETYLMANNOSAMINE KINASE"/>
    <property type="match status" value="1"/>
</dbReference>
<protein>
    <submittedName>
        <fullName evidence="3">Xylose repressor</fullName>
    </submittedName>
</protein>
<comment type="similarity">
    <text evidence="1">Belongs to the ROK (NagC/XylR) family.</text>
</comment>
<evidence type="ECO:0000259" key="2">
    <source>
        <dbReference type="Pfam" id="PF12802"/>
    </source>
</evidence>
<comment type="caution">
    <text evidence="3">The sequence shown here is derived from an EMBL/GenBank/DDBJ whole genome shotgun (WGS) entry which is preliminary data.</text>
</comment>
<dbReference type="EMBL" id="BMPP01000007">
    <property type="protein sequence ID" value="GGK26320.1"/>
    <property type="molecule type" value="Genomic_DNA"/>
</dbReference>
<dbReference type="InterPro" id="IPR000835">
    <property type="entry name" value="HTH_MarR-typ"/>
</dbReference>
<dbReference type="SUPFAM" id="SSF46785">
    <property type="entry name" value="Winged helix' DNA-binding domain"/>
    <property type="match status" value="1"/>
</dbReference>
<proteinExistence type="inferred from homology"/>
<gene>
    <name evidence="3" type="ORF">GCM10008955_20150</name>
</gene>
<dbReference type="RefSeq" id="WP_189007652.1">
    <property type="nucleotide sequence ID" value="NZ_BMPP01000007.1"/>
</dbReference>
<reference evidence="4" key="1">
    <citation type="journal article" date="2019" name="Int. J. Syst. Evol. Microbiol.">
        <title>The Global Catalogue of Microorganisms (GCM) 10K type strain sequencing project: providing services to taxonomists for standard genome sequencing and annotation.</title>
        <authorList>
            <consortium name="The Broad Institute Genomics Platform"/>
            <consortium name="The Broad Institute Genome Sequencing Center for Infectious Disease"/>
            <person name="Wu L."/>
            <person name="Ma J."/>
        </authorList>
    </citation>
    <scope>NUCLEOTIDE SEQUENCE [LARGE SCALE GENOMIC DNA]</scope>
    <source>
        <strain evidence="4">JCM 30331</strain>
    </source>
</reference>
<dbReference type="Gene3D" id="1.10.10.10">
    <property type="entry name" value="Winged helix-like DNA-binding domain superfamily/Winged helix DNA-binding domain"/>
    <property type="match status" value="1"/>
</dbReference>
<feature type="domain" description="HTH marR-type" evidence="2">
    <location>
        <begin position="21"/>
        <end position="64"/>
    </location>
</feature>